<dbReference type="Pfam" id="PF13649">
    <property type="entry name" value="Methyltransf_25"/>
    <property type="match status" value="1"/>
</dbReference>
<dbReference type="OrthoDB" id="9791837at2"/>
<gene>
    <name evidence="2" type="ORF">ICHIAU1_18790</name>
</gene>
<dbReference type="Proteomes" id="UP000463961">
    <property type="component" value="Chromosome"/>
</dbReference>
<organism evidence="2 3">
    <name type="scientific">Fluviibacter phosphoraccumulans</name>
    <dbReference type="NCBI Taxonomy" id="1751046"/>
    <lineage>
        <taxon>Bacteria</taxon>
        <taxon>Pseudomonadati</taxon>
        <taxon>Pseudomonadota</taxon>
        <taxon>Betaproteobacteria</taxon>
        <taxon>Rhodocyclales</taxon>
        <taxon>Fluviibacteraceae</taxon>
        <taxon>Fluviibacter</taxon>
    </lineage>
</organism>
<protein>
    <recommendedName>
        <fullName evidence="1">Methyltransferase domain-containing protein</fullName>
    </recommendedName>
</protein>
<evidence type="ECO:0000313" key="3">
    <source>
        <dbReference type="Proteomes" id="UP000463961"/>
    </source>
</evidence>
<proteinExistence type="predicted"/>
<dbReference type="SUPFAM" id="SSF53335">
    <property type="entry name" value="S-adenosyl-L-methionine-dependent methyltransferases"/>
    <property type="match status" value="1"/>
</dbReference>
<reference evidence="3" key="1">
    <citation type="submission" date="2020-01" db="EMBL/GenBank/DDBJ databases">
        <title>Phosphoaccumulans saitamaens gen. nov., sp. nov., a polyphosphate accumulating bacterium isolated from surface river water.</title>
        <authorList>
            <person name="Watanabe K."/>
            <person name="Suda W."/>
        </authorList>
    </citation>
    <scope>NUCLEOTIDE SEQUENCE [LARGE SCALE GENOMIC DNA]</scope>
    <source>
        <strain evidence="3">ICHIAU1</strain>
    </source>
</reference>
<keyword evidence="3" id="KW-1185">Reference proteome</keyword>
<dbReference type="RefSeq" id="WP_162049702.1">
    <property type="nucleotide sequence ID" value="NZ_AP022345.1"/>
</dbReference>
<dbReference type="CDD" id="cd02440">
    <property type="entry name" value="AdoMet_MTases"/>
    <property type="match status" value="1"/>
</dbReference>
<dbReference type="EMBL" id="AP022345">
    <property type="protein sequence ID" value="BBU69596.1"/>
    <property type="molecule type" value="Genomic_DNA"/>
</dbReference>
<evidence type="ECO:0000259" key="1">
    <source>
        <dbReference type="Pfam" id="PF13649"/>
    </source>
</evidence>
<dbReference type="InterPro" id="IPR041698">
    <property type="entry name" value="Methyltransf_25"/>
</dbReference>
<dbReference type="AlphaFoldDB" id="A0A7R6QYL9"/>
<name>A0A7R6QYL9_9RHOO</name>
<dbReference type="InterPro" id="IPR029063">
    <property type="entry name" value="SAM-dependent_MTases_sf"/>
</dbReference>
<dbReference type="Gene3D" id="3.40.50.150">
    <property type="entry name" value="Vaccinia Virus protein VP39"/>
    <property type="match status" value="1"/>
</dbReference>
<evidence type="ECO:0000313" key="2">
    <source>
        <dbReference type="EMBL" id="BBU69596.1"/>
    </source>
</evidence>
<accession>A0A7R6QYL9</accession>
<feature type="domain" description="Methyltransferase" evidence="1">
    <location>
        <begin position="49"/>
        <end position="101"/>
    </location>
</feature>
<sequence>MKQQRLDHQTSALAEPIADTLARWSTEALDLDKQGAYDWLCSRVKAARVLEIGCGFGASTAALFRHGKRVFALDNRMDCLEAARARVPEATFGLADIRQIHALLIQDLAEFAPEAMVLWIAGAPAEALPRDVPEHYAVMQYRLAFQQAAVALAGQVSSIRTVHVADRTAFPWAMKDAGRETMAQLITTSVIGASPFRVTPADVQFRKLQAPVAPMPKGAPTGIVPVLGEATLHRIEPTAAT</sequence>